<dbReference type="Proteomes" id="UP000007524">
    <property type="component" value="Segment"/>
</dbReference>
<dbReference type="KEGG" id="vg:14012887"/>
<evidence type="ECO:0000313" key="1">
    <source>
        <dbReference type="EMBL" id="AFA44572.1"/>
    </source>
</evidence>
<proteinExistence type="predicted"/>
<evidence type="ECO:0000313" key="2">
    <source>
        <dbReference type="Proteomes" id="UP000007524"/>
    </source>
</evidence>
<dbReference type="GeneID" id="14012887"/>
<dbReference type="EMBL" id="JQ513383">
    <property type="protein sequence ID" value="AFA44572.1"/>
    <property type="molecule type" value="Genomic_DNA"/>
</dbReference>
<name>H6X4A6_9CAUD</name>
<sequence>MYVTVQTNDRTQVYTKEFLNKVGIVELTRLAFEHYNAQEQYDNVPQNYKKKNNLFTGLVVGEIV</sequence>
<protein>
    <submittedName>
        <fullName evidence="1">Uncharacterized protein</fullName>
    </submittedName>
</protein>
<reference evidence="1 2" key="1">
    <citation type="journal article" date="2012" name="J. Virol.">
        <title>Genome of Klebsiella sp.-Infecting Bacteriophage vB_KleM_RaK2.</title>
        <authorList>
            <person name="Simoliunas E."/>
            <person name="Kaliniene L."/>
            <person name="Truncaite L."/>
            <person name="Klausa V."/>
            <person name="Zajanckauskaite A."/>
            <person name="Meskys R."/>
        </authorList>
    </citation>
    <scope>NUCLEOTIDE SEQUENCE [LARGE SCALE GENOMIC DNA]</scope>
</reference>
<gene>
    <name evidence="1" type="ORF">RaK2_00299</name>
</gene>
<organism evidence="1 2">
    <name type="scientific">Klebsiella phage vB_KleM_RaK2</name>
    <dbReference type="NCBI Taxonomy" id="1147094"/>
    <lineage>
        <taxon>Viruses</taxon>
        <taxon>Duplodnaviria</taxon>
        <taxon>Heunggongvirae</taxon>
        <taxon>Uroviricota</taxon>
        <taxon>Caudoviricetes</taxon>
        <taxon>Alcyoneusvirus</taxon>
        <taxon>Alcyoneusvirus RaK2</taxon>
    </lineage>
</organism>
<keyword evidence="2" id="KW-1185">Reference proteome</keyword>
<dbReference type="RefSeq" id="YP_007007454.1">
    <property type="nucleotide sequence ID" value="NC_019526.1"/>
</dbReference>
<accession>H6X4A6</accession>